<organism evidence="1 2">
    <name type="scientific">Litorisediminicola beolgyonensis</name>
    <dbReference type="NCBI Taxonomy" id="1173614"/>
    <lineage>
        <taxon>Bacteria</taxon>
        <taxon>Pseudomonadati</taxon>
        <taxon>Pseudomonadota</taxon>
        <taxon>Alphaproteobacteria</taxon>
        <taxon>Rhodobacterales</taxon>
        <taxon>Paracoccaceae</taxon>
        <taxon>Litorisediminicola</taxon>
    </lineage>
</organism>
<dbReference type="RefSeq" id="WP_386803380.1">
    <property type="nucleotide sequence ID" value="NZ_JBHTMU010000016.1"/>
</dbReference>
<gene>
    <name evidence="1" type="ORF">ACFQ4E_10765</name>
</gene>
<dbReference type="EMBL" id="JBHTMU010000016">
    <property type="protein sequence ID" value="MFD1342903.1"/>
    <property type="molecule type" value="Genomic_DNA"/>
</dbReference>
<protein>
    <submittedName>
        <fullName evidence="1">Helix-turn-helix domain-containing protein</fullName>
    </submittedName>
</protein>
<proteinExistence type="predicted"/>
<evidence type="ECO:0000313" key="1">
    <source>
        <dbReference type="EMBL" id="MFD1342903.1"/>
    </source>
</evidence>
<keyword evidence="2" id="KW-1185">Reference proteome</keyword>
<sequence length="122" mass="13341">MTDAPRIPANIAPFVDVLGVDATVGFLLEFGGAELYFPKAPKRRGRVARLVGIEKARQLAAMSERLPARIPLAKPWLAQVLRSQGLPKSEIARRLRVSDVTVRAYLARSAAISPPDQPDLPF</sequence>
<comment type="caution">
    <text evidence="1">The sequence shown here is derived from an EMBL/GenBank/DDBJ whole genome shotgun (WGS) entry which is preliminary data.</text>
</comment>
<dbReference type="Proteomes" id="UP001597135">
    <property type="component" value="Unassembled WGS sequence"/>
</dbReference>
<name>A0ABW3ZJQ0_9RHOB</name>
<reference evidence="2" key="1">
    <citation type="journal article" date="2019" name="Int. J. Syst. Evol. Microbiol.">
        <title>The Global Catalogue of Microorganisms (GCM) 10K type strain sequencing project: providing services to taxonomists for standard genome sequencing and annotation.</title>
        <authorList>
            <consortium name="The Broad Institute Genomics Platform"/>
            <consortium name="The Broad Institute Genome Sequencing Center for Infectious Disease"/>
            <person name="Wu L."/>
            <person name="Ma J."/>
        </authorList>
    </citation>
    <scope>NUCLEOTIDE SEQUENCE [LARGE SCALE GENOMIC DNA]</scope>
    <source>
        <strain evidence="2">CCUG 62953</strain>
    </source>
</reference>
<evidence type="ECO:0000313" key="2">
    <source>
        <dbReference type="Proteomes" id="UP001597135"/>
    </source>
</evidence>
<accession>A0ABW3ZJQ0</accession>